<gene>
    <name evidence="1" type="ORF">Vbra_1088</name>
</gene>
<dbReference type="AlphaFoldDB" id="A0A0G4GBV9"/>
<accession>A0A0G4GBV9</accession>
<evidence type="ECO:0000313" key="1">
    <source>
        <dbReference type="EMBL" id="CEM26631.1"/>
    </source>
</evidence>
<organism evidence="1 2">
    <name type="scientific">Vitrella brassicaformis (strain CCMP3155)</name>
    <dbReference type="NCBI Taxonomy" id="1169540"/>
    <lineage>
        <taxon>Eukaryota</taxon>
        <taxon>Sar</taxon>
        <taxon>Alveolata</taxon>
        <taxon>Colpodellida</taxon>
        <taxon>Vitrellaceae</taxon>
        <taxon>Vitrella</taxon>
    </lineage>
</organism>
<reference evidence="1 2" key="1">
    <citation type="submission" date="2014-11" db="EMBL/GenBank/DDBJ databases">
        <authorList>
            <person name="Zhu J."/>
            <person name="Qi W."/>
            <person name="Song R."/>
        </authorList>
    </citation>
    <scope>NUCLEOTIDE SEQUENCE [LARGE SCALE GENOMIC DNA]</scope>
</reference>
<protein>
    <submittedName>
        <fullName evidence="1">Uncharacterized protein</fullName>
    </submittedName>
</protein>
<evidence type="ECO:0000313" key="2">
    <source>
        <dbReference type="Proteomes" id="UP000041254"/>
    </source>
</evidence>
<proteinExistence type="predicted"/>
<sequence length="141" mass="15192">MKLIKQGCGKGKVCVVNEIVMGIALNDKAKGTCQTANDAKRNCKKDPGIMTVTYGGSFCMAPADRVKFTSSSSSQSIARFAGSDFESIKFPVSSARSKHFAKQSPVPSVIKIFPGHDQWLSTAAVKAGKRGQEQELQTRTF</sequence>
<dbReference type="Proteomes" id="UP000041254">
    <property type="component" value="Unassembled WGS sequence"/>
</dbReference>
<dbReference type="EMBL" id="CDMY01000622">
    <property type="protein sequence ID" value="CEM26631.1"/>
    <property type="molecule type" value="Genomic_DNA"/>
</dbReference>
<keyword evidence="2" id="KW-1185">Reference proteome</keyword>
<dbReference type="InParanoid" id="A0A0G4GBV9"/>
<dbReference type="VEuPathDB" id="CryptoDB:Vbra_1088"/>
<name>A0A0G4GBV9_VITBC</name>